<name>A0A7X0IH81_9ACTN</name>
<dbReference type="Proteomes" id="UP000555564">
    <property type="component" value="Unassembled WGS sequence"/>
</dbReference>
<dbReference type="InterPro" id="IPR008271">
    <property type="entry name" value="Ser/Thr_kinase_AS"/>
</dbReference>
<evidence type="ECO:0000313" key="9">
    <source>
        <dbReference type="EMBL" id="MBB6473622.1"/>
    </source>
</evidence>
<dbReference type="SUPFAM" id="SSF56112">
    <property type="entry name" value="Protein kinase-like (PK-like)"/>
    <property type="match status" value="1"/>
</dbReference>
<protein>
    <recommendedName>
        <fullName evidence="1">non-specific serine/threonine protein kinase</fullName>
        <ecNumber evidence="1">2.7.11.1</ecNumber>
    </recommendedName>
</protein>
<dbReference type="InterPro" id="IPR011009">
    <property type="entry name" value="Kinase-like_dom_sf"/>
</dbReference>
<evidence type="ECO:0000256" key="3">
    <source>
        <dbReference type="ARBA" id="ARBA00022679"/>
    </source>
</evidence>
<dbReference type="SMART" id="SM00220">
    <property type="entry name" value="S_TKc"/>
    <property type="match status" value="1"/>
</dbReference>
<keyword evidence="2 9" id="KW-0723">Serine/threonine-protein kinase</keyword>
<dbReference type="AlphaFoldDB" id="A0A7X0IH81"/>
<dbReference type="GO" id="GO:0005524">
    <property type="term" value="F:ATP binding"/>
    <property type="evidence" value="ECO:0007669"/>
    <property type="project" value="UniProtKB-UniRule"/>
</dbReference>
<keyword evidence="6 7" id="KW-0067">ATP-binding</keyword>
<dbReference type="PANTHER" id="PTHR43289:SF6">
    <property type="entry name" value="SERINE_THREONINE-PROTEIN KINASE NEKL-3"/>
    <property type="match status" value="1"/>
</dbReference>
<dbReference type="Pfam" id="PF00069">
    <property type="entry name" value="Pkinase"/>
    <property type="match status" value="1"/>
</dbReference>
<proteinExistence type="predicted"/>
<dbReference type="InterPro" id="IPR000719">
    <property type="entry name" value="Prot_kinase_dom"/>
</dbReference>
<dbReference type="Gene3D" id="3.30.200.20">
    <property type="entry name" value="Phosphorylase Kinase, domain 1"/>
    <property type="match status" value="1"/>
</dbReference>
<accession>A0A7X0IH81</accession>
<organism evidence="9 10">
    <name type="scientific">Sphaerisporangium rubeum</name>
    <dbReference type="NCBI Taxonomy" id="321317"/>
    <lineage>
        <taxon>Bacteria</taxon>
        <taxon>Bacillati</taxon>
        <taxon>Actinomycetota</taxon>
        <taxon>Actinomycetes</taxon>
        <taxon>Streptosporangiales</taxon>
        <taxon>Streptosporangiaceae</taxon>
        <taxon>Sphaerisporangium</taxon>
    </lineage>
</organism>
<feature type="domain" description="Protein kinase" evidence="8">
    <location>
        <begin position="13"/>
        <end position="270"/>
    </location>
</feature>
<dbReference type="GO" id="GO:0004674">
    <property type="term" value="F:protein serine/threonine kinase activity"/>
    <property type="evidence" value="ECO:0007669"/>
    <property type="project" value="UniProtKB-KW"/>
</dbReference>
<keyword evidence="10" id="KW-1185">Reference proteome</keyword>
<keyword evidence="4 7" id="KW-0547">Nucleotide-binding</keyword>
<evidence type="ECO:0000256" key="4">
    <source>
        <dbReference type="ARBA" id="ARBA00022741"/>
    </source>
</evidence>
<dbReference type="PROSITE" id="PS50011">
    <property type="entry name" value="PROTEIN_KINASE_DOM"/>
    <property type="match status" value="1"/>
</dbReference>
<sequence>MKADHAQLLGDRYRLISPLGQGGMGIVWRAHDRRLARDVAIKELRPARRDDERDVRTARRHALREARSAARLSHPAIVTVHDLLEEDGRLWIVMELVEALTLQATAWHLGRLPVHWTAWIGFHLLSGLRHAHAAGVLHRDIKPGNVLLTGERVVLSDFGIAVLQSDDQAAHTNTTPIVGSPGYIAPERLRGRPATPATDLWSFGATLYFSVEGRPPSVEDGDVLTSGPGGGGRAPRRAGALRLLIEGLLRPDPAERLTSDQAAMLLSEILRKEGIAVPPMRLTGSGLFPPGAFTM</sequence>
<dbReference type="PROSITE" id="PS00108">
    <property type="entry name" value="PROTEIN_KINASE_ST"/>
    <property type="match status" value="1"/>
</dbReference>
<evidence type="ECO:0000256" key="7">
    <source>
        <dbReference type="PROSITE-ProRule" id="PRU10141"/>
    </source>
</evidence>
<comment type="caution">
    <text evidence="9">The sequence shown here is derived from an EMBL/GenBank/DDBJ whole genome shotgun (WGS) entry which is preliminary data.</text>
</comment>
<reference evidence="9 10" key="1">
    <citation type="submission" date="2020-08" db="EMBL/GenBank/DDBJ databases">
        <title>Sequencing the genomes of 1000 actinobacteria strains.</title>
        <authorList>
            <person name="Klenk H.-P."/>
        </authorList>
    </citation>
    <scope>NUCLEOTIDE SEQUENCE [LARGE SCALE GENOMIC DNA]</scope>
    <source>
        <strain evidence="9 10">DSM 44936</strain>
    </source>
</reference>
<dbReference type="Gene3D" id="1.10.510.10">
    <property type="entry name" value="Transferase(Phosphotransferase) domain 1"/>
    <property type="match status" value="1"/>
</dbReference>
<keyword evidence="5 9" id="KW-0418">Kinase</keyword>
<dbReference type="CDD" id="cd14014">
    <property type="entry name" value="STKc_PknB_like"/>
    <property type="match status" value="1"/>
</dbReference>
<dbReference type="InterPro" id="IPR017441">
    <property type="entry name" value="Protein_kinase_ATP_BS"/>
</dbReference>
<dbReference type="EMBL" id="JACHIU010000001">
    <property type="protein sequence ID" value="MBB6473622.1"/>
    <property type="molecule type" value="Genomic_DNA"/>
</dbReference>
<keyword evidence="3" id="KW-0808">Transferase</keyword>
<evidence type="ECO:0000259" key="8">
    <source>
        <dbReference type="PROSITE" id="PS50011"/>
    </source>
</evidence>
<gene>
    <name evidence="9" type="ORF">BJ992_003053</name>
</gene>
<feature type="binding site" evidence="7">
    <location>
        <position position="42"/>
    </location>
    <ligand>
        <name>ATP</name>
        <dbReference type="ChEBI" id="CHEBI:30616"/>
    </ligand>
</feature>
<evidence type="ECO:0000256" key="2">
    <source>
        <dbReference type="ARBA" id="ARBA00022527"/>
    </source>
</evidence>
<dbReference type="PROSITE" id="PS00107">
    <property type="entry name" value="PROTEIN_KINASE_ATP"/>
    <property type="match status" value="1"/>
</dbReference>
<evidence type="ECO:0000256" key="6">
    <source>
        <dbReference type="ARBA" id="ARBA00022840"/>
    </source>
</evidence>
<evidence type="ECO:0000313" key="10">
    <source>
        <dbReference type="Proteomes" id="UP000555564"/>
    </source>
</evidence>
<dbReference type="PANTHER" id="PTHR43289">
    <property type="entry name" value="MITOGEN-ACTIVATED PROTEIN KINASE KINASE KINASE 20-RELATED"/>
    <property type="match status" value="1"/>
</dbReference>
<evidence type="ECO:0000256" key="1">
    <source>
        <dbReference type="ARBA" id="ARBA00012513"/>
    </source>
</evidence>
<dbReference type="EC" id="2.7.11.1" evidence="1"/>
<evidence type="ECO:0000256" key="5">
    <source>
        <dbReference type="ARBA" id="ARBA00022777"/>
    </source>
</evidence>
<dbReference type="RefSeq" id="WP_184981510.1">
    <property type="nucleotide sequence ID" value="NZ_BAAALO010000035.1"/>
</dbReference>